<reference evidence="12" key="1">
    <citation type="journal article" date="2021" name="PeerJ">
        <title>Extensive microbial diversity within the chicken gut microbiome revealed by metagenomics and culture.</title>
        <authorList>
            <person name="Gilroy R."/>
            <person name="Ravi A."/>
            <person name="Getino M."/>
            <person name="Pursley I."/>
            <person name="Horton D.L."/>
            <person name="Alikhan N.F."/>
            <person name="Baker D."/>
            <person name="Gharbi K."/>
            <person name="Hall N."/>
            <person name="Watson M."/>
            <person name="Adriaenssens E.M."/>
            <person name="Foster-Nyarko E."/>
            <person name="Jarju S."/>
            <person name="Secka A."/>
            <person name="Antonio M."/>
            <person name="Oren A."/>
            <person name="Chaudhuri R.R."/>
            <person name="La Ragione R."/>
            <person name="Hildebrand F."/>
            <person name="Pallen M.J."/>
        </authorList>
    </citation>
    <scope>NUCLEOTIDE SEQUENCE</scope>
    <source>
        <strain evidence="12">CHK191-13928</strain>
    </source>
</reference>
<dbReference type="PROSITE" id="PS51094">
    <property type="entry name" value="PTS_EIIA_TYPE_2"/>
    <property type="match status" value="1"/>
</dbReference>
<evidence type="ECO:0000313" key="12">
    <source>
        <dbReference type="EMBL" id="HIX67417.1"/>
    </source>
</evidence>
<dbReference type="GO" id="GO:0009401">
    <property type="term" value="P:phosphoenolpyruvate-dependent sugar phosphotransferase system"/>
    <property type="evidence" value="ECO:0007669"/>
    <property type="project" value="UniProtKB-KW"/>
</dbReference>
<comment type="subcellular location">
    <subcellularLocation>
        <location evidence="1">Cytoplasm</location>
    </subcellularLocation>
</comment>
<keyword evidence="6" id="KW-0598">Phosphotransferase system</keyword>
<accession>A0A9D1WV14</accession>
<dbReference type="SUPFAM" id="SSF55804">
    <property type="entry name" value="Phoshotransferase/anion transport protein"/>
    <property type="match status" value="1"/>
</dbReference>
<keyword evidence="3" id="KW-0963">Cytoplasm</keyword>
<dbReference type="InterPro" id="IPR051351">
    <property type="entry name" value="Ascorbate-PTS_EIIA_comp"/>
</dbReference>
<evidence type="ECO:0000256" key="7">
    <source>
        <dbReference type="ARBA" id="ARBA00022777"/>
    </source>
</evidence>
<evidence type="ECO:0000256" key="3">
    <source>
        <dbReference type="ARBA" id="ARBA00022490"/>
    </source>
</evidence>
<dbReference type="PANTHER" id="PTHR36203:SF1">
    <property type="entry name" value="ASCORBATE-SPECIFIC PTS SYSTEM EIIA COMPONENT"/>
    <property type="match status" value="1"/>
</dbReference>
<proteinExistence type="predicted"/>
<keyword evidence="4" id="KW-0597">Phosphoprotein</keyword>
<evidence type="ECO:0000259" key="11">
    <source>
        <dbReference type="PROSITE" id="PS51094"/>
    </source>
</evidence>
<evidence type="ECO:0000256" key="4">
    <source>
        <dbReference type="ARBA" id="ARBA00022553"/>
    </source>
</evidence>
<dbReference type="PANTHER" id="PTHR36203">
    <property type="entry name" value="ASCORBATE-SPECIFIC PTS SYSTEM EIIA COMPONENT"/>
    <property type="match status" value="1"/>
</dbReference>
<reference evidence="12" key="2">
    <citation type="submission" date="2021-04" db="EMBL/GenBank/DDBJ databases">
        <authorList>
            <person name="Gilroy R."/>
        </authorList>
    </citation>
    <scope>NUCLEOTIDE SEQUENCE</scope>
    <source>
        <strain evidence="12">CHK191-13928</strain>
    </source>
</reference>
<organism evidence="12 13">
    <name type="scientific">Candidatus Anaerostipes excrementavium</name>
    <dbReference type="NCBI Taxonomy" id="2838463"/>
    <lineage>
        <taxon>Bacteria</taxon>
        <taxon>Bacillati</taxon>
        <taxon>Bacillota</taxon>
        <taxon>Clostridia</taxon>
        <taxon>Lachnospirales</taxon>
        <taxon>Lachnospiraceae</taxon>
        <taxon>Anaerostipes</taxon>
    </lineage>
</organism>
<dbReference type="Gene3D" id="3.40.930.10">
    <property type="entry name" value="Mannitol-specific EII, Chain A"/>
    <property type="match status" value="1"/>
</dbReference>
<gene>
    <name evidence="12" type="ORF">H9735_04720</name>
</gene>
<dbReference type="Proteomes" id="UP000886721">
    <property type="component" value="Unassembled WGS sequence"/>
</dbReference>
<evidence type="ECO:0000256" key="5">
    <source>
        <dbReference type="ARBA" id="ARBA00022679"/>
    </source>
</evidence>
<comment type="caution">
    <text evidence="12">The sequence shown here is derived from an EMBL/GenBank/DDBJ whole genome shotgun (WGS) entry which is preliminary data.</text>
</comment>
<dbReference type="InterPro" id="IPR016152">
    <property type="entry name" value="PTrfase/Anion_transptr"/>
</dbReference>
<keyword evidence="5" id="KW-0808">Transferase</keyword>
<feature type="domain" description="PTS EIIA type-2" evidence="11">
    <location>
        <begin position="1"/>
        <end position="140"/>
    </location>
</feature>
<protein>
    <recommendedName>
        <fullName evidence="9">Ascorbate-specific PTS system EIIA component</fullName>
    </recommendedName>
    <alternativeName>
        <fullName evidence="10">Ascorbate-specific phosphotransferase enzyme IIA component</fullName>
    </alternativeName>
</protein>
<keyword evidence="12" id="KW-0762">Sugar transport</keyword>
<evidence type="ECO:0000313" key="13">
    <source>
        <dbReference type="Proteomes" id="UP000886721"/>
    </source>
</evidence>
<evidence type="ECO:0000256" key="8">
    <source>
        <dbReference type="ARBA" id="ARBA00037387"/>
    </source>
</evidence>
<sequence>MHGEMVFVKVLQEVGDYKEAIRISCHILQENGVVEERYYESILNNIEEYGGYFYLGKGICMPHARVEEGAVKAGICVLSLKYPVSFYGNEVRIFLTLSAGNEGEHFGNLQKIIQIFSDDEKVRGIREAKNDEELSALIGG</sequence>
<name>A0A9D1WV14_9FIRM</name>
<dbReference type="GO" id="GO:0016301">
    <property type="term" value="F:kinase activity"/>
    <property type="evidence" value="ECO:0007669"/>
    <property type="project" value="UniProtKB-KW"/>
</dbReference>
<dbReference type="Pfam" id="PF00359">
    <property type="entry name" value="PTS_EIIA_2"/>
    <property type="match status" value="1"/>
</dbReference>
<keyword evidence="7" id="KW-0418">Kinase</keyword>
<dbReference type="AlphaFoldDB" id="A0A9D1WV14"/>
<keyword evidence="2" id="KW-0813">Transport</keyword>
<evidence type="ECO:0000256" key="1">
    <source>
        <dbReference type="ARBA" id="ARBA00004496"/>
    </source>
</evidence>
<dbReference type="EMBL" id="DXEM01000014">
    <property type="protein sequence ID" value="HIX67417.1"/>
    <property type="molecule type" value="Genomic_DNA"/>
</dbReference>
<evidence type="ECO:0000256" key="6">
    <source>
        <dbReference type="ARBA" id="ARBA00022683"/>
    </source>
</evidence>
<dbReference type="InterPro" id="IPR002178">
    <property type="entry name" value="PTS_EIIA_type-2_dom"/>
</dbReference>
<dbReference type="GO" id="GO:0005737">
    <property type="term" value="C:cytoplasm"/>
    <property type="evidence" value="ECO:0007669"/>
    <property type="project" value="UniProtKB-SubCell"/>
</dbReference>
<evidence type="ECO:0000256" key="10">
    <source>
        <dbReference type="ARBA" id="ARBA00042072"/>
    </source>
</evidence>
<comment type="function">
    <text evidence="8">The phosphoenolpyruvate-dependent sugar phosphotransferase system (sugar PTS), a major carbohydrate active transport system, catalyzes the phosphorylation of incoming sugar substrates concomitantly with their translocation across the cell membrane. The enzyme II UlaABC PTS system is involved in ascorbate transport.</text>
</comment>
<evidence type="ECO:0000256" key="2">
    <source>
        <dbReference type="ARBA" id="ARBA00022448"/>
    </source>
</evidence>
<evidence type="ECO:0000256" key="9">
    <source>
        <dbReference type="ARBA" id="ARBA00041175"/>
    </source>
</evidence>